<dbReference type="Gramene" id="Os09t0488750-00">
    <property type="protein sequence ID" value="Os09t0488750-00"/>
    <property type="gene ID" value="Os09g0488750"/>
</dbReference>
<reference evidence="2" key="1">
    <citation type="journal article" date="2005" name="Nature">
        <title>The map-based sequence of the rice genome.</title>
        <authorList>
            <consortium name="International rice genome sequencing project (IRGSP)"/>
            <person name="Matsumoto T."/>
            <person name="Wu J."/>
            <person name="Kanamori H."/>
            <person name="Katayose Y."/>
            <person name="Fujisawa M."/>
            <person name="Namiki N."/>
            <person name="Mizuno H."/>
            <person name="Yamamoto K."/>
            <person name="Antonio B.A."/>
            <person name="Baba T."/>
            <person name="Sakata K."/>
            <person name="Nagamura Y."/>
            <person name="Aoki H."/>
            <person name="Arikawa K."/>
            <person name="Arita K."/>
            <person name="Bito T."/>
            <person name="Chiden Y."/>
            <person name="Fujitsuka N."/>
            <person name="Fukunaka R."/>
            <person name="Hamada M."/>
            <person name="Harada C."/>
            <person name="Hayashi A."/>
            <person name="Hijishita S."/>
            <person name="Honda M."/>
            <person name="Hosokawa S."/>
            <person name="Ichikawa Y."/>
            <person name="Idonuma A."/>
            <person name="Iijima M."/>
            <person name="Ikeda M."/>
            <person name="Ikeno M."/>
            <person name="Ito K."/>
            <person name="Ito S."/>
            <person name="Ito T."/>
            <person name="Ito Y."/>
            <person name="Ito Y."/>
            <person name="Iwabuchi A."/>
            <person name="Kamiya K."/>
            <person name="Karasawa W."/>
            <person name="Kurita K."/>
            <person name="Katagiri S."/>
            <person name="Kikuta A."/>
            <person name="Kobayashi H."/>
            <person name="Kobayashi N."/>
            <person name="Machita K."/>
            <person name="Maehara T."/>
            <person name="Masukawa M."/>
            <person name="Mizubayashi T."/>
            <person name="Mukai Y."/>
            <person name="Nagasaki H."/>
            <person name="Nagata Y."/>
            <person name="Naito S."/>
            <person name="Nakashima M."/>
            <person name="Nakama Y."/>
            <person name="Nakamichi Y."/>
            <person name="Nakamura M."/>
            <person name="Meguro A."/>
            <person name="Negishi M."/>
            <person name="Ohta I."/>
            <person name="Ohta T."/>
            <person name="Okamoto M."/>
            <person name="Ono N."/>
            <person name="Saji S."/>
            <person name="Sakaguchi M."/>
            <person name="Sakai K."/>
            <person name="Shibata M."/>
            <person name="Shimokawa T."/>
            <person name="Song J."/>
            <person name="Takazaki Y."/>
            <person name="Terasawa K."/>
            <person name="Tsugane M."/>
            <person name="Tsuji K."/>
            <person name="Ueda S."/>
            <person name="Waki K."/>
            <person name="Yamagata H."/>
            <person name="Yamamoto M."/>
            <person name="Yamamoto S."/>
            <person name="Yamane H."/>
            <person name="Yoshiki S."/>
            <person name="Yoshihara R."/>
            <person name="Yukawa K."/>
            <person name="Zhong H."/>
            <person name="Yano M."/>
            <person name="Yuan Q."/>
            <person name="Ouyang S."/>
            <person name="Liu J."/>
            <person name="Jones K.M."/>
            <person name="Gansberger K."/>
            <person name="Moffat K."/>
            <person name="Hill J."/>
            <person name="Bera J."/>
            <person name="Fadrosh D."/>
            <person name="Jin S."/>
            <person name="Johri S."/>
            <person name="Kim M."/>
            <person name="Overton L."/>
            <person name="Reardon M."/>
            <person name="Tsitrin T."/>
            <person name="Vuong H."/>
            <person name="Weaver B."/>
            <person name="Ciecko A."/>
            <person name="Tallon L."/>
            <person name="Jackson J."/>
            <person name="Pai G."/>
            <person name="Aken S.V."/>
            <person name="Utterback T."/>
            <person name="Reidmuller S."/>
            <person name="Feldblyum T."/>
            <person name="Hsiao J."/>
            <person name="Zismann V."/>
            <person name="Iobst S."/>
            <person name="de Vazeille A.R."/>
            <person name="Buell C.R."/>
            <person name="Ying K."/>
            <person name="Li Y."/>
            <person name="Lu T."/>
            <person name="Huang Y."/>
            <person name="Zhao Q."/>
            <person name="Feng Q."/>
            <person name="Zhang L."/>
            <person name="Zhu J."/>
            <person name="Weng Q."/>
            <person name="Mu J."/>
            <person name="Lu Y."/>
            <person name="Fan D."/>
            <person name="Liu Y."/>
            <person name="Guan J."/>
            <person name="Zhang Y."/>
            <person name="Yu S."/>
            <person name="Liu X."/>
            <person name="Zhang Y."/>
            <person name="Hong G."/>
            <person name="Han B."/>
            <person name="Choisne N."/>
            <person name="Demange N."/>
            <person name="Orjeda G."/>
            <person name="Samain S."/>
            <person name="Cattolico L."/>
            <person name="Pelletier E."/>
            <person name="Couloux A."/>
            <person name="Segurens B."/>
            <person name="Wincker P."/>
            <person name="D'Hont A."/>
            <person name="Scarpelli C."/>
            <person name="Weissenbach J."/>
            <person name="Salanoubat M."/>
            <person name="Quetier F."/>
            <person name="Yu Y."/>
            <person name="Kim H.R."/>
            <person name="Rambo T."/>
            <person name="Currie J."/>
            <person name="Collura K."/>
            <person name="Luo M."/>
            <person name="Yang T."/>
            <person name="Ammiraju J.S.S."/>
            <person name="Engler F."/>
            <person name="Soderlund C."/>
            <person name="Wing R.A."/>
            <person name="Palmer L.E."/>
            <person name="de la Bastide M."/>
            <person name="Spiegel L."/>
            <person name="Nascimento L."/>
            <person name="Zutavern T."/>
            <person name="O'Shaughnessy A."/>
            <person name="Dike S."/>
            <person name="Dedhia N."/>
            <person name="Preston R."/>
            <person name="Balija V."/>
            <person name="McCombie W.R."/>
            <person name="Chow T."/>
            <person name="Chen H."/>
            <person name="Chung M."/>
            <person name="Chen C."/>
            <person name="Shaw J."/>
            <person name="Wu H."/>
            <person name="Hsiao K."/>
            <person name="Chao Y."/>
            <person name="Chu M."/>
            <person name="Cheng C."/>
            <person name="Hour A."/>
            <person name="Lee P."/>
            <person name="Lin S."/>
            <person name="Lin Y."/>
            <person name="Liou J."/>
            <person name="Liu S."/>
            <person name="Hsing Y."/>
            <person name="Raghuvanshi S."/>
            <person name="Mohanty A."/>
            <person name="Bharti A.K."/>
            <person name="Gaur A."/>
            <person name="Gupta V."/>
            <person name="Kumar D."/>
            <person name="Ravi V."/>
            <person name="Vij S."/>
            <person name="Kapur A."/>
            <person name="Khurana P."/>
            <person name="Khurana P."/>
            <person name="Khurana J.P."/>
            <person name="Tyagi A.K."/>
            <person name="Gaikwad K."/>
            <person name="Singh A."/>
            <person name="Dalal V."/>
            <person name="Srivastava S."/>
            <person name="Dixit A."/>
            <person name="Pal A.K."/>
            <person name="Ghazi I.A."/>
            <person name="Yadav M."/>
            <person name="Pandit A."/>
            <person name="Bhargava A."/>
            <person name="Sureshbabu K."/>
            <person name="Batra K."/>
            <person name="Sharma T.R."/>
            <person name="Mohapatra T."/>
            <person name="Singh N.K."/>
            <person name="Messing J."/>
            <person name="Nelson A.B."/>
            <person name="Fuks G."/>
            <person name="Kavchok S."/>
            <person name="Keizer G."/>
            <person name="Linton E."/>
            <person name="Llaca V."/>
            <person name="Song R."/>
            <person name="Tanyolac B."/>
            <person name="Young S."/>
            <person name="Ho-Il K."/>
            <person name="Hahn J.H."/>
            <person name="Sangsakoo G."/>
            <person name="Vanavichit A."/>
            <person name="de Mattos Luiz.A.T."/>
            <person name="Zimmer P.D."/>
            <person name="Malone G."/>
            <person name="Dellagostin O."/>
            <person name="de Oliveira A.C."/>
            <person name="Bevan M."/>
            <person name="Bancroft I."/>
            <person name="Minx P."/>
            <person name="Cordum H."/>
            <person name="Wilson R."/>
            <person name="Cheng Z."/>
            <person name="Jin W."/>
            <person name="Jiang J."/>
            <person name="Leong S.A."/>
            <person name="Iwama H."/>
            <person name="Gojobori T."/>
            <person name="Itoh T."/>
            <person name="Niimura Y."/>
            <person name="Fujii Y."/>
            <person name="Habara T."/>
            <person name="Sakai H."/>
            <person name="Sato Y."/>
            <person name="Wilson G."/>
            <person name="Kumar K."/>
            <person name="McCouch S."/>
            <person name="Juretic N."/>
            <person name="Hoen D."/>
            <person name="Wright S."/>
            <person name="Bruskiewich R."/>
            <person name="Bureau T."/>
            <person name="Miyao A."/>
            <person name="Hirochika H."/>
            <person name="Nishikawa T."/>
            <person name="Kadowaki K."/>
            <person name="Sugiura M."/>
            <person name="Burr B."/>
            <person name="Sasaki T."/>
        </authorList>
    </citation>
    <scope>NUCLEOTIDE SEQUENCE [LARGE SCALE GENOMIC DNA]</scope>
    <source>
        <strain evidence="2">cv. Nipponbare</strain>
    </source>
</reference>
<dbReference type="EMBL" id="AP014965">
    <property type="protein sequence ID" value="BAT08717.1"/>
    <property type="molecule type" value="Genomic_DNA"/>
</dbReference>
<reference evidence="1 2" key="3">
    <citation type="journal article" date="2013" name="Rice">
        <title>Improvement of the Oryza sativa Nipponbare reference genome using next generation sequence and optical map data.</title>
        <authorList>
            <person name="Kawahara Y."/>
            <person name="de la Bastide M."/>
            <person name="Hamilton J.P."/>
            <person name="Kanamori H."/>
            <person name="McCombie W.R."/>
            <person name="Ouyang S."/>
            <person name="Schwartz D.C."/>
            <person name="Tanaka T."/>
            <person name="Wu J."/>
            <person name="Zhou S."/>
            <person name="Childs K.L."/>
            <person name="Davidson R.M."/>
            <person name="Lin H."/>
            <person name="Quesada-Ocampo L."/>
            <person name="Vaillancourt B."/>
            <person name="Sakai H."/>
            <person name="Lee S.S."/>
            <person name="Kim J."/>
            <person name="Numa H."/>
            <person name="Itoh T."/>
            <person name="Buell C.R."/>
            <person name="Matsumoto T."/>
        </authorList>
    </citation>
    <scope>NUCLEOTIDE SEQUENCE [LARGE SCALE GENOMIC DNA]</scope>
    <source>
        <strain evidence="2">cv. Nipponbare</strain>
    </source>
</reference>
<reference evidence="1 2" key="2">
    <citation type="journal article" date="2013" name="Plant Cell Physiol.">
        <title>Rice Annotation Project Database (RAP-DB): an integrative and interactive database for rice genomics.</title>
        <authorList>
            <person name="Sakai H."/>
            <person name="Lee S.S."/>
            <person name="Tanaka T."/>
            <person name="Numa H."/>
            <person name="Kim J."/>
            <person name="Kawahara Y."/>
            <person name="Wakimoto H."/>
            <person name="Yang C.C."/>
            <person name="Iwamoto M."/>
            <person name="Abe T."/>
            <person name="Yamada Y."/>
            <person name="Muto A."/>
            <person name="Inokuchi H."/>
            <person name="Ikemura T."/>
            <person name="Matsumoto T."/>
            <person name="Sasaki T."/>
            <person name="Itoh T."/>
        </authorList>
    </citation>
    <scope>NUCLEOTIDE SEQUENCE [LARGE SCALE GENOMIC DNA]</scope>
    <source>
        <strain evidence="2">cv. Nipponbare</strain>
    </source>
</reference>
<dbReference type="Proteomes" id="UP000059680">
    <property type="component" value="Chromosome 9"/>
</dbReference>
<protein>
    <submittedName>
        <fullName evidence="1">Os09g0488750 protein</fullName>
    </submittedName>
</protein>
<gene>
    <name evidence="1" type="ordered locus">Os09g0488750</name>
    <name evidence="1" type="ORF">OSNPB_090488750</name>
</gene>
<dbReference type="PaxDb" id="39947-A0A0P0XPZ5"/>
<evidence type="ECO:0000313" key="2">
    <source>
        <dbReference type="Proteomes" id="UP000059680"/>
    </source>
</evidence>
<sequence length="98" mass="11216">MSRWSWMGRTARRCKESFWLREMVSKQRIAPELEIIQGRTFSLDTLEITSSFDASLAWLNRSRSPDRVDGASLSLSLSTTEDMKIKPCQKEITADGES</sequence>
<dbReference type="InParanoid" id="A0A0P0XPZ5"/>
<name>A0A0P0XPZ5_ORYSJ</name>
<proteinExistence type="predicted"/>
<keyword evidence="2" id="KW-1185">Reference proteome</keyword>
<organism evidence="1 2">
    <name type="scientific">Oryza sativa subsp. japonica</name>
    <name type="common">Rice</name>
    <dbReference type="NCBI Taxonomy" id="39947"/>
    <lineage>
        <taxon>Eukaryota</taxon>
        <taxon>Viridiplantae</taxon>
        <taxon>Streptophyta</taxon>
        <taxon>Embryophyta</taxon>
        <taxon>Tracheophyta</taxon>
        <taxon>Spermatophyta</taxon>
        <taxon>Magnoliopsida</taxon>
        <taxon>Liliopsida</taxon>
        <taxon>Poales</taxon>
        <taxon>Poaceae</taxon>
        <taxon>BOP clade</taxon>
        <taxon>Oryzoideae</taxon>
        <taxon>Oryzeae</taxon>
        <taxon>Oryzinae</taxon>
        <taxon>Oryza</taxon>
        <taxon>Oryza sativa</taxon>
    </lineage>
</organism>
<evidence type="ECO:0000313" key="1">
    <source>
        <dbReference type="EMBL" id="BAT08717.1"/>
    </source>
</evidence>
<dbReference type="AlphaFoldDB" id="A0A0P0XPZ5"/>
<accession>A0A0P0XPZ5</accession>